<reference evidence="2" key="1">
    <citation type="submission" date="2023-02" db="EMBL/GenBank/DDBJ databases">
        <title>Tahibacter soli sp. nov. isolated from soil.</title>
        <authorList>
            <person name="Baek J.H."/>
            <person name="Lee J.K."/>
            <person name="Choi D.G."/>
            <person name="Jeon C.O."/>
        </authorList>
    </citation>
    <scope>NUCLEOTIDE SEQUENCE</scope>
    <source>
        <strain evidence="2">BL</strain>
    </source>
</reference>
<dbReference type="PROSITE" id="PS51257">
    <property type="entry name" value="PROKAR_LIPOPROTEIN"/>
    <property type="match status" value="1"/>
</dbReference>
<keyword evidence="1" id="KW-0732">Signal</keyword>
<proteinExistence type="predicted"/>
<dbReference type="Proteomes" id="UP001139971">
    <property type="component" value="Unassembled WGS sequence"/>
</dbReference>
<keyword evidence="3" id="KW-1185">Reference proteome</keyword>
<evidence type="ECO:0000313" key="2">
    <source>
        <dbReference type="EMBL" id="MDC8011596.1"/>
    </source>
</evidence>
<feature type="signal peptide" evidence="1">
    <location>
        <begin position="1"/>
        <end position="21"/>
    </location>
</feature>
<sequence>MHKRWTVVLGLVLACLGTARAAEFSTLEERMKQSEFNAAGLGKLTPDELKSLNDWLRIHGLAPGAPVAKGESLEFYPNEKEREVIEAHIDGKLTGWLGKTVFRLDNGQVWQQAETSQRSDLGLTNPAVRIKPMLMGSWLMTVEGCGCSLRVKRIK</sequence>
<name>A0A9X3YIC3_9GAMM</name>
<dbReference type="EMBL" id="JAOVZO020000003">
    <property type="protein sequence ID" value="MDC8011596.1"/>
    <property type="molecule type" value="Genomic_DNA"/>
</dbReference>
<evidence type="ECO:0000313" key="3">
    <source>
        <dbReference type="Proteomes" id="UP001139971"/>
    </source>
</evidence>
<comment type="caution">
    <text evidence="2">The sequence shown here is derived from an EMBL/GenBank/DDBJ whole genome shotgun (WGS) entry which is preliminary data.</text>
</comment>
<evidence type="ECO:0000256" key="1">
    <source>
        <dbReference type="SAM" id="SignalP"/>
    </source>
</evidence>
<organism evidence="2 3">
    <name type="scientific">Tahibacter soli</name>
    <dbReference type="NCBI Taxonomy" id="2983605"/>
    <lineage>
        <taxon>Bacteria</taxon>
        <taxon>Pseudomonadati</taxon>
        <taxon>Pseudomonadota</taxon>
        <taxon>Gammaproteobacteria</taxon>
        <taxon>Lysobacterales</taxon>
        <taxon>Rhodanobacteraceae</taxon>
        <taxon>Tahibacter</taxon>
    </lineage>
</organism>
<protein>
    <submittedName>
        <fullName evidence="2">Uncharacterized protein</fullName>
    </submittedName>
</protein>
<dbReference type="RefSeq" id="WP_263542812.1">
    <property type="nucleotide sequence ID" value="NZ_JAOVZO020000003.1"/>
</dbReference>
<dbReference type="AlphaFoldDB" id="A0A9X3YIC3"/>
<gene>
    <name evidence="2" type="ORF">OD750_003445</name>
</gene>
<accession>A0A9X3YIC3</accession>
<feature type="chain" id="PRO_5040903833" evidence="1">
    <location>
        <begin position="22"/>
        <end position="155"/>
    </location>
</feature>